<organism evidence="5 6">
    <name type="scientific">Ignavigranum ruoffiae</name>
    <dbReference type="NCBI Taxonomy" id="89093"/>
    <lineage>
        <taxon>Bacteria</taxon>
        <taxon>Bacillati</taxon>
        <taxon>Bacillota</taxon>
        <taxon>Bacilli</taxon>
        <taxon>Lactobacillales</taxon>
        <taxon>Aerococcaceae</taxon>
        <taxon>Ignavigranum</taxon>
    </lineage>
</organism>
<sequence length="157" mass="17155">MGELITCFSGGTPSVKNKEYYNGHIPFIRSGEIYNETTELFISESGLINSSAKLVNVGDILLALYGATSGEASLSKIKGAINQAILAIIPIKIDKKFLLYWLINNKDKILSTYLQGGQGNLSASIVKDLVISYPKNIKEQKKIGEVSFSLNETITLH</sequence>
<feature type="non-terminal residue" evidence="5">
    <location>
        <position position="157"/>
    </location>
</feature>
<keyword evidence="2" id="KW-0680">Restriction system</keyword>
<proteinExistence type="inferred from homology"/>
<dbReference type="InterPro" id="IPR000055">
    <property type="entry name" value="Restrct_endonuc_typeI_TRD"/>
</dbReference>
<protein>
    <submittedName>
        <fullName evidence="5">Type I restriction enzyme, S subunit</fullName>
    </submittedName>
</protein>
<dbReference type="Pfam" id="PF01420">
    <property type="entry name" value="Methylase_S"/>
    <property type="match status" value="1"/>
</dbReference>
<name>A0A1H9H1Z6_9LACT</name>
<dbReference type="PANTHER" id="PTHR30408:SF12">
    <property type="entry name" value="TYPE I RESTRICTION ENZYME MJAVIII SPECIFICITY SUBUNIT"/>
    <property type="match status" value="1"/>
</dbReference>
<dbReference type="EMBL" id="FOEN01000022">
    <property type="protein sequence ID" value="SEQ56330.1"/>
    <property type="molecule type" value="Genomic_DNA"/>
</dbReference>
<evidence type="ECO:0000256" key="3">
    <source>
        <dbReference type="ARBA" id="ARBA00023125"/>
    </source>
</evidence>
<comment type="similarity">
    <text evidence="1">Belongs to the type-I restriction system S methylase family.</text>
</comment>
<dbReference type="SUPFAM" id="SSF116734">
    <property type="entry name" value="DNA methylase specificity domain"/>
    <property type="match status" value="1"/>
</dbReference>
<reference evidence="5 6" key="1">
    <citation type="submission" date="2016-10" db="EMBL/GenBank/DDBJ databases">
        <authorList>
            <person name="de Groot N.N."/>
        </authorList>
    </citation>
    <scope>NUCLEOTIDE SEQUENCE [LARGE SCALE GENOMIC DNA]</scope>
    <source>
        <strain evidence="5 6">DSM 15695</strain>
    </source>
</reference>
<gene>
    <name evidence="5" type="ORF">SAMN04488558_1226</name>
</gene>
<evidence type="ECO:0000313" key="6">
    <source>
        <dbReference type="Proteomes" id="UP000198833"/>
    </source>
</evidence>
<dbReference type="Gene3D" id="3.90.220.20">
    <property type="entry name" value="DNA methylase specificity domains"/>
    <property type="match status" value="1"/>
</dbReference>
<evidence type="ECO:0000259" key="4">
    <source>
        <dbReference type="Pfam" id="PF01420"/>
    </source>
</evidence>
<dbReference type="GO" id="GO:0009307">
    <property type="term" value="P:DNA restriction-modification system"/>
    <property type="evidence" value="ECO:0007669"/>
    <property type="project" value="UniProtKB-KW"/>
</dbReference>
<dbReference type="Proteomes" id="UP000198833">
    <property type="component" value="Unassembled WGS sequence"/>
</dbReference>
<keyword evidence="6" id="KW-1185">Reference proteome</keyword>
<dbReference type="GO" id="GO:0003677">
    <property type="term" value="F:DNA binding"/>
    <property type="evidence" value="ECO:0007669"/>
    <property type="project" value="UniProtKB-KW"/>
</dbReference>
<feature type="domain" description="Type I restriction modification DNA specificity" evidence="4">
    <location>
        <begin position="2"/>
        <end position="156"/>
    </location>
</feature>
<evidence type="ECO:0000256" key="1">
    <source>
        <dbReference type="ARBA" id="ARBA00010923"/>
    </source>
</evidence>
<dbReference type="InterPro" id="IPR052021">
    <property type="entry name" value="Type-I_RS_S_subunit"/>
</dbReference>
<accession>A0A1H9H1Z6</accession>
<dbReference type="InterPro" id="IPR044946">
    <property type="entry name" value="Restrct_endonuc_typeI_TRD_sf"/>
</dbReference>
<evidence type="ECO:0000313" key="5">
    <source>
        <dbReference type="EMBL" id="SEQ56330.1"/>
    </source>
</evidence>
<keyword evidence="3" id="KW-0238">DNA-binding</keyword>
<evidence type="ECO:0000256" key="2">
    <source>
        <dbReference type="ARBA" id="ARBA00022747"/>
    </source>
</evidence>
<dbReference type="PANTHER" id="PTHR30408">
    <property type="entry name" value="TYPE-1 RESTRICTION ENZYME ECOKI SPECIFICITY PROTEIN"/>
    <property type="match status" value="1"/>
</dbReference>
<dbReference type="AlphaFoldDB" id="A0A1H9H1Z6"/>
<dbReference type="RefSeq" id="WP_234971720.1">
    <property type="nucleotide sequence ID" value="NZ_FOEN01000022.1"/>
</dbReference>